<dbReference type="EMBL" id="CM055753">
    <property type="protein sequence ID" value="KAJ7991722.1"/>
    <property type="molecule type" value="Genomic_DNA"/>
</dbReference>
<comment type="caution">
    <text evidence="1">The sequence shown here is derived from an EMBL/GenBank/DDBJ whole genome shotgun (WGS) entry which is preliminary data.</text>
</comment>
<proteinExistence type="predicted"/>
<gene>
    <name evidence="1" type="ORF">DPEC_G00286830</name>
</gene>
<protein>
    <submittedName>
        <fullName evidence="1">Uncharacterized protein</fullName>
    </submittedName>
</protein>
<evidence type="ECO:0000313" key="2">
    <source>
        <dbReference type="Proteomes" id="UP001157502"/>
    </source>
</evidence>
<dbReference type="Proteomes" id="UP001157502">
    <property type="component" value="Chromosome 26"/>
</dbReference>
<accession>A0ACC2FK60</accession>
<organism evidence="1 2">
    <name type="scientific">Dallia pectoralis</name>
    <name type="common">Alaska blackfish</name>
    <dbReference type="NCBI Taxonomy" id="75939"/>
    <lineage>
        <taxon>Eukaryota</taxon>
        <taxon>Metazoa</taxon>
        <taxon>Chordata</taxon>
        <taxon>Craniata</taxon>
        <taxon>Vertebrata</taxon>
        <taxon>Euteleostomi</taxon>
        <taxon>Actinopterygii</taxon>
        <taxon>Neopterygii</taxon>
        <taxon>Teleostei</taxon>
        <taxon>Protacanthopterygii</taxon>
        <taxon>Esociformes</taxon>
        <taxon>Umbridae</taxon>
        <taxon>Dallia</taxon>
    </lineage>
</organism>
<sequence length="110" mass="11580">MLSRTLTVCFIVASAAVVLSAPVTDGGIDMETTGSPDTPDSTDLVESPENNSTESPESYSTESPESSSAESSESNPIDYDNDDFPESEGPIEDFGDIIDEIGGELDQLIV</sequence>
<evidence type="ECO:0000313" key="1">
    <source>
        <dbReference type="EMBL" id="KAJ7991722.1"/>
    </source>
</evidence>
<reference evidence="1" key="1">
    <citation type="submission" date="2021-05" db="EMBL/GenBank/DDBJ databases">
        <authorList>
            <person name="Pan Q."/>
            <person name="Jouanno E."/>
            <person name="Zahm M."/>
            <person name="Klopp C."/>
            <person name="Cabau C."/>
            <person name="Louis A."/>
            <person name="Berthelot C."/>
            <person name="Parey E."/>
            <person name="Roest Crollius H."/>
            <person name="Montfort J."/>
            <person name="Robinson-Rechavi M."/>
            <person name="Bouchez O."/>
            <person name="Lampietro C."/>
            <person name="Lopez Roques C."/>
            <person name="Donnadieu C."/>
            <person name="Postlethwait J."/>
            <person name="Bobe J."/>
            <person name="Dillon D."/>
            <person name="Chandos A."/>
            <person name="von Hippel F."/>
            <person name="Guiguen Y."/>
        </authorList>
    </citation>
    <scope>NUCLEOTIDE SEQUENCE</scope>
    <source>
        <strain evidence="1">YG-Jan2019</strain>
    </source>
</reference>
<name>A0ACC2FK60_DALPE</name>
<keyword evidence="2" id="KW-1185">Reference proteome</keyword>